<evidence type="ECO:0000256" key="3">
    <source>
        <dbReference type="SAM" id="MobiDB-lite"/>
    </source>
</evidence>
<dbReference type="InterPro" id="IPR050235">
    <property type="entry name" value="CK1_Ser-Thr_kinase"/>
</dbReference>
<accession>A0AAD7UCP8</accession>
<organism evidence="5 6">
    <name type="scientific">Chrysophaeum taylorii</name>
    <dbReference type="NCBI Taxonomy" id="2483200"/>
    <lineage>
        <taxon>Eukaryota</taxon>
        <taxon>Sar</taxon>
        <taxon>Stramenopiles</taxon>
        <taxon>Ochrophyta</taxon>
        <taxon>Pelagophyceae</taxon>
        <taxon>Pelagomonadales</taxon>
        <taxon>Pelagomonadaceae</taxon>
        <taxon>Chrysophaeum</taxon>
    </lineage>
</organism>
<dbReference type="EMBL" id="JAQMWT010000376">
    <property type="protein sequence ID" value="KAJ8602562.1"/>
    <property type="molecule type" value="Genomic_DNA"/>
</dbReference>
<dbReference type="InterPro" id="IPR011009">
    <property type="entry name" value="Kinase-like_dom_sf"/>
</dbReference>
<proteinExistence type="predicted"/>
<dbReference type="EC" id="2.7.11.1" evidence="1"/>
<evidence type="ECO:0000256" key="1">
    <source>
        <dbReference type="ARBA" id="ARBA00012513"/>
    </source>
</evidence>
<dbReference type="GO" id="GO:0005524">
    <property type="term" value="F:ATP binding"/>
    <property type="evidence" value="ECO:0007669"/>
    <property type="project" value="InterPro"/>
</dbReference>
<dbReference type="SMART" id="SM00220">
    <property type="entry name" value="S_TKc"/>
    <property type="match status" value="1"/>
</dbReference>
<dbReference type="PROSITE" id="PS00108">
    <property type="entry name" value="PROTEIN_KINASE_ST"/>
    <property type="match status" value="1"/>
</dbReference>
<dbReference type="AlphaFoldDB" id="A0AAD7UCP8"/>
<evidence type="ECO:0000256" key="2">
    <source>
        <dbReference type="ARBA" id="ARBA00023860"/>
    </source>
</evidence>
<name>A0AAD7UCP8_9STRA</name>
<dbReference type="InterPro" id="IPR008271">
    <property type="entry name" value="Ser/Thr_kinase_AS"/>
</dbReference>
<dbReference type="GO" id="GO:0004674">
    <property type="term" value="F:protein serine/threonine kinase activity"/>
    <property type="evidence" value="ECO:0007669"/>
    <property type="project" value="UniProtKB-EC"/>
</dbReference>
<feature type="domain" description="Protein kinase" evidence="4">
    <location>
        <begin position="1"/>
        <end position="285"/>
    </location>
</feature>
<comment type="caution">
    <text evidence="5">The sequence shown here is derived from an EMBL/GenBank/DDBJ whole genome shotgun (WGS) entry which is preliminary data.</text>
</comment>
<dbReference type="PANTHER" id="PTHR11909">
    <property type="entry name" value="CASEIN KINASE-RELATED"/>
    <property type="match status" value="1"/>
</dbReference>
<gene>
    <name evidence="5" type="ORF">CTAYLR_008753</name>
</gene>
<keyword evidence="6" id="KW-1185">Reference proteome</keyword>
<sequence length="354" mass="38800">MTVGSGACAEVFVATRVGGKRRRDEDEWSYVVKVSPLPTATGRKGQEQQRVADLLYFEHVVYHTVQNPRYFATEVGYGEDQGYRFLALRRLGQSLSARSDRVGSVARDVLEALQALHGTGYVYGDMKPDNILLGVWEGDGPERLDEARLVDFGVASKFRSALTGGHKTAGCQAGTQRFASATSLRDGNPPSRRDDVEALGHVLLWRACGGWLPWDDARSAARLDEIKLRLVDVDATLDACADRLPPPLRSPLGDFLKTCRSMAFTDVPDYDALRACVDRIDDPLLTKKKRRHETQNSSSKTTTSRPPPSSTRTRRARTAAAAAAVKEPGTTNSSSATSYEACMAKAKLRRRPAA</sequence>
<evidence type="ECO:0000259" key="4">
    <source>
        <dbReference type="PROSITE" id="PS50011"/>
    </source>
</evidence>
<protein>
    <recommendedName>
        <fullName evidence="2">Casein kinase I</fullName>
        <ecNumber evidence="1">2.7.11.1</ecNumber>
    </recommendedName>
</protein>
<dbReference type="PROSITE" id="PS50011">
    <property type="entry name" value="PROTEIN_KINASE_DOM"/>
    <property type="match status" value="1"/>
</dbReference>
<feature type="compositionally biased region" description="Polar residues" evidence="3">
    <location>
        <begin position="329"/>
        <end position="338"/>
    </location>
</feature>
<evidence type="ECO:0000313" key="5">
    <source>
        <dbReference type="EMBL" id="KAJ8602562.1"/>
    </source>
</evidence>
<dbReference type="Pfam" id="PF00069">
    <property type="entry name" value="Pkinase"/>
    <property type="match status" value="1"/>
</dbReference>
<dbReference type="InterPro" id="IPR000719">
    <property type="entry name" value="Prot_kinase_dom"/>
</dbReference>
<feature type="region of interest" description="Disordered" evidence="3">
    <location>
        <begin position="287"/>
        <end position="340"/>
    </location>
</feature>
<reference evidence="5" key="1">
    <citation type="submission" date="2023-01" db="EMBL/GenBank/DDBJ databases">
        <title>Metagenome sequencing of chrysophaentin producing Chrysophaeum taylorii.</title>
        <authorList>
            <person name="Davison J."/>
            <person name="Bewley C."/>
        </authorList>
    </citation>
    <scope>NUCLEOTIDE SEQUENCE</scope>
    <source>
        <strain evidence="5">NIES-1699</strain>
    </source>
</reference>
<evidence type="ECO:0000313" key="6">
    <source>
        <dbReference type="Proteomes" id="UP001230188"/>
    </source>
</evidence>
<dbReference type="Gene3D" id="1.10.510.10">
    <property type="entry name" value="Transferase(Phosphotransferase) domain 1"/>
    <property type="match status" value="1"/>
</dbReference>
<dbReference type="Proteomes" id="UP001230188">
    <property type="component" value="Unassembled WGS sequence"/>
</dbReference>
<dbReference type="SUPFAM" id="SSF56112">
    <property type="entry name" value="Protein kinase-like (PK-like)"/>
    <property type="match status" value="1"/>
</dbReference>